<protein>
    <submittedName>
        <fullName evidence="2">Porin family protein</fullName>
    </submittedName>
</protein>
<comment type="caution">
    <text evidence="2">The sequence shown here is derived from an EMBL/GenBank/DDBJ whole genome shotgun (WGS) entry which is preliminary data.</text>
</comment>
<dbReference type="SUPFAM" id="SSF56925">
    <property type="entry name" value="OMPA-like"/>
    <property type="match status" value="1"/>
</dbReference>
<evidence type="ECO:0000313" key="2">
    <source>
        <dbReference type="EMBL" id="MDT0554985.1"/>
    </source>
</evidence>
<dbReference type="RefSeq" id="WP_311331940.1">
    <property type="nucleotide sequence ID" value="NZ_JAVRHZ010000001.1"/>
</dbReference>
<reference evidence="2 3" key="1">
    <citation type="submission" date="2023-09" db="EMBL/GenBank/DDBJ databases">
        <authorList>
            <person name="Rey-Velasco X."/>
        </authorList>
    </citation>
    <scope>NUCLEOTIDE SEQUENCE [LARGE SCALE GENOMIC DNA]</scope>
    <source>
        <strain evidence="2 3">W242</strain>
    </source>
</reference>
<dbReference type="InterPro" id="IPR011250">
    <property type="entry name" value="OMP/PagP_B-barrel"/>
</dbReference>
<name>A0ABU2YB19_9FLAO</name>
<organism evidence="2 3">
    <name type="scientific">Patiriisocius hiemis</name>
    <dbReference type="NCBI Taxonomy" id="3075604"/>
    <lineage>
        <taxon>Bacteria</taxon>
        <taxon>Pseudomonadati</taxon>
        <taxon>Bacteroidota</taxon>
        <taxon>Flavobacteriia</taxon>
        <taxon>Flavobacteriales</taxon>
        <taxon>Flavobacteriaceae</taxon>
        <taxon>Patiriisocius</taxon>
    </lineage>
</organism>
<feature type="domain" description="Outer membrane protein beta-barrel" evidence="1">
    <location>
        <begin position="20"/>
        <end position="184"/>
    </location>
</feature>
<dbReference type="Proteomes" id="UP001254488">
    <property type="component" value="Unassembled WGS sequence"/>
</dbReference>
<evidence type="ECO:0000259" key="1">
    <source>
        <dbReference type="Pfam" id="PF13568"/>
    </source>
</evidence>
<proteinExistence type="predicted"/>
<dbReference type="Pfam" id="PF13568">
    <property type="entry name" value="OMP_b-brl_2"/>
    <property type="match status" value="1"/>
</dbReference>
<dbReference type="InterPro" id="IPR025665">
    <property type="entry name" value="Beta-barrel_OMP_2"/>
</dbReference>
<accession>A0ABU2YB19</accession>
<evidence type="ECO:0000313" key="3">
    <source>
        <dbReference type="Proteomes" id="UP001254488"/>
    </source>
</evidence>
<gene>
    <name evidence="2" type="ORF">RM538_03150</name>
</gene>
<dbReference type="Gene3D" id="2.40.160.20">
    <property type="match status" value="1"/>
</dbReference>
<keyword evidence="3" id="KW-1185">Reference proteome</keyword>
<dbReference type="EMBL" id="JAVRHZ010000001">
    <property type="protein sequence ID" value="MDT0554985.1"/>
    <property type="molecule type" value="Genomic_DNA"/>
</dbReference>
<sequence>MKKQILLFVAIFFTFSMIYAQAPGEVRFGAKAGVNLAKLTGEDIEDADGKTGFHIGGLVEVPVSEKFSIQPEIIFSQQGLQSKDQFGDVEVESKFKLDYINVPIMGKYYITDGLSIQVGPQIGFTATAEQEVEVEGDGGNELEGTEDVSDSVSGTDISIGGGLEYRLTNGLFFQGRYMFGVSDVGDDDEVFGDSLTNSVLSFSIGFSF</sequence>